<protein>
    <recommendedName>
        <fullName evidence="3">HEPN domain-containing protein</fullName>
    </recommendedName>
</protein>
<gene>
    <name evidence="1" type="ORF">XD72_1893</name>
</gene>
<dbReference type="EMBL" id="LGFT01000051">
    <property type="protein sequence ID" value="KUK43729.1"/>
    <property type="molecule type" value="Genomic_DNA"/>
</dbReference>
<dbReference type="AlphaFoldDB" id="A0A101FST2"/>
<dbReference type="Proteomes" id="UP000057043">
    <property type="component" value="Unassembled WGS sequence"/>
</dbReference>
<sequence length="249" mass="27782">MNSTEDIKKQINQLVEDGKNVEGLIIGEIASPEFTEAYQRWYTPALKLVSLLGKDRLDEFRSYYLVNPSRDKLTSSTYVIQDYVSGVKPAHTSATVLTGIDFRSKPVITSKFASQFSLLKSLSTRIDSVLSDVTGHLFAELQDHELKTASQLIEVNLRAAGAVAGVVLEGHLQRVAANHGVNIQKKNPTVADLNDPLKADGVYDLPTWRKIQLLADIRNYCDHKKEREPTEEEVKELIAGTDKIIKTIF</sequence>
<organism evidence="1 2">
    <name type="scientific">Methanothrix harundinacea</name>
    <dbReference type="NCBI Taxonomy" id="301375"/>
    <lineage>
        <taxon>Archaea</taxon>
        <taxon>Methanobacteriati</taxon>
        <taxon>Methanobacteriota</taxon>
        <taxon>Stenosarchaea group</taxon>
        <taxon>Methanomicrobia</taxon>
        <taxon>Methanotrichales</taxon>
        <taxon>Methanotrichaceae</taxon>
        <taxon>Methanothrix</taxon>
    </lineage>
</organism>
<comment type="caution">
    <text evidence="1">The sequence shown here is derived from an EMBL/GenBank/DDBJ whole genome shotgun (WGS) entry which is preliminary data.</text>
</comment>
<evidence type="ECO:0000313" key="2">
    <source>
        <dbReference type="Proteomes" id="UP000057043"/>
    </source>
</evidence>
<name>A0A101FST2_9EURY</name>
<reference evidence="1 2" key="1">
    <citation type="journal article" date="2015" name="MBio">
        <title>Genome-Resolved Metagenomic Analysis Reveals Roles for Candidate Phyla and Other Microbial Community Members in Biogeochemical Transformations in Oil Reservoirs.</title>
        <authorList>
            <person name="Hu P."/>
            <person name="Tom L."/>
            <person name="Singh A."/>
            <person name="Thomas B.C."/>
            <person name="Baker B.J."/>
            <person name="Piceno Y.M."/>
            <person name="Andersen G.L."/>
            <person name="Banfield J.F."/>
        </authorList>
    </citation>
    <scope>NUCLEOTIDE SEQUENCE [LARGE SCALE GENOMIC DNA]</scope>
    <source>
        <strain evidence="1">57_489</strain>
    </source>
</reference>
<evidence type="ECO:0000313" key="1">
    <source>
        <dbReference type="EMBL" id="KUK43729.1"/>
    </source>
</evidence>
<proteinExistence type="predicted"/>
<dbReference type="PATRIC" id="fig|301375.7.peg.2333"/>
<evidence type="ECO:0008006" key="3">
    <source>
        <dbReference type="Google" id="ProtNLM"/>
    </source>
</evidence>
<accession>A0A101FST2</accession>